<keyword evidence="1" id="KW-0808">Transferase</keyword>
<dbReference type="GO" id="GO:0016740">
    <property type="term" value="F:transferase activity"/>
    <property type="evidence" value="ECO:0007669"/>
    <property type="project" value="UniProtKB-KW"/>
</dbReference>
<protein>
    <submittedName>
        <fullName evidence="1">Putative nucleotidyltransferase-like protein</fullName>
    </submittedName>
</protein>
<sequence>MNGSFLKRFRLLTYPDMPFSKELQFLVSASLSPNKPFSGAMQPDPNSLLKLAQRHQVRVMLYDYLGQNPIEGGEEILDPLKRYSVEGAVYNMVSLKQSIGIVYDFEKEGLQVFLMKGALWAWMLYEKPSLREFGDIDYFFQKKDITQGLAVLARHGYHADDYRQFLLADAHVAALYFKEDYQLPLVPGPDALIQSLEVQWNTTYPRFAFSFGYDELMARPMAFDVPGGGQQIMVPSKEHQLLMMVIHHAGVEQWDKLKYMADFVRMLRKFGPEMDWDYIGNKARQKGFYRLLLESLGLAEELTGEKFLKYGKSGMVMKYPTASFKEAVYRHWEHGRMKPKTKSWQIFYFNMRYRDHWRVKAKILASHLAYLLEWRLLIPKAKYYRKNR</sequence>
<proteinExistence type="predicted"/>
<dbReference type="Proteomes" id="UP000245880">
    <property type="component" value="Unassembled WGS sequence"/>
</dbReference>
<dbReference type="EMBL" id="QGDT01000004">
    <property type="protein sequence ID" value="PWJ58240.1"/>
    <property type="molecule type" value="Genomic_DNA"/>
</dbReference>
<dbReference type="InterPro" id="IPR039498">
    <property type="entry name" value="NTP_transf_5"/>
</dbReference>
<comment type="caution">
    <text evidence="1">The sequence shown here is derived from an EMBL/GenBank/DDBJ whole genome shotgun (WGS) entry which is preliminary data.</text>
</comment>
<organism evidence="1 2">
    <name type="scientific">Dyadobacter jejuensis</name>
    <dbReference type="NCBI Taxonomy" id="1082580"/>
    <lineage>
        <taxon>Bacteria</taxon>
        <taxon>Pseudomonadati</taxon>
        <taxon>Bacteroidota</taxon>
        <taxon>Cytophagia</taxon>
        <taxon>Cytophagales</taxon>
        <taxon>Spirosomataceae</taxon>
        <taxon>Dyadobacter</taxon>
    </lineage>
</organism>
<evidence type="ECO:0000313" key="2">
    <source>
        <dbReference type="Proteomes" id="UP000245880"/>
    </source>
</evidence>
<dbReference type="AlphaFoldDB" id="A0A316AN81"/>
<gene>
    <name evidence="1" type="ORF">CLV98_10498</name>
</gene>
<dbReference type="Pfam" id="PF14907">
    <property type="entry name" value="NTP_transf_5"/>
    <property type="match status" value="1"/>
</dbReference>
<keyword evidence="2" id="KW-1185">Reference proteome</keyword>
<evidence type="ECO:0000313" key="1">
    <source>
        <dbReference type="EMBL" id="PWJ58240.1"/>
    </source>
</evidence>
<name>A0A316AN81_9BACT</name>
<accession>A0A316AN81</accession>
<reference evidence="1 2" key="1">
    <citation type="submission" date="2018-03" db="EMBL/GenBank/DDBJ databases">
        <title>Genomic Encyclopedia of Archaeal and Bacterial Type Strains, Phase II (KMG-II): from individual species to whole genera.</title>
        <authorList>
            <person name="Goeker M."/>
        </authorList>
    </citation>
    <scope>NUCLEOTIDE SEQUENCE [LARGE SCALE GENOMIC DNA]</scope>
    <source>
        <strain evidence="1 2">DSM 100346</strain>
    </source>
</reference>